<dbReference type="AlphaFoldDB" id="A0A067P653"/>
<gene>
    <name evidence="1" type="ORF">JAAARDRAFT_660856</name>
</gene>
<accession>A0A067P653</accession>
<keyword evidence="2" id="KW-1185">Reference proteome</keyword>
<reference evidence="2" key="1">
    <citation type="journal article" date="2014" name="Proc. Natl. Acad. Sci. U.S.A.">
        <title>Extensive sampling of basidiomycete genomes demonstrates inadequacy of the white-rot/brown-rot paradigm for wood decay fungi.</title>
        <authorList>
            <person name="Riley R."/>
            <person name="Salamov A.A."/>
            <person name="Brown D.W."/>
            <person name="Nagy L.G."/>
            <person name="Floudas D."/>
            <person name="Held B.W."/>
            <person name="Levasseur A."/>
            <person name="Lombard V."/>
            <person name="Morin E."/>
            <person name="Otillar R."/>
            <person name="Lindquist E.A."/>
            <person name="Sun H."/>
            <person name="LaButti K.M."/>
            <person name="Schmutz J."/>
            <person name="Jabbour D."/>
            <person name="Luo H."/>
            <person name="Baker S.E."/>
            <person name="Pisabarro A.G."/>
            <person name="Walton J.D."/>
            <person name="Blanchette R.A."/>
            <person name="Henrissat B."/>
            <person name="Martin F."/>
            <person name="Cullen D."/>
            <person name="Hibbett D.S."/>
            <person name="Grigoriev I.V."/>
        </authorList>
    </citation>
    <scope>NUCLEOTIDE SEQUENCE [LARGE SCALE GENOMIC DNA]</scope>
    <source>
        <strain evidence="2">MUCL 33604</strain>
    </source>
</reference>
<dbReference type="InParanoid" id="A0A067P653"/>
<dbReference type="HOGENOM" id="CLU_1796758_0_0_1"/>
<protein>
    <submittedName>
        <fullName evidence="1">Uncharacterized protein</fullName>
    </submittedName>
</protein>
<organism evidence="1 2">
    <name type="scientific">Jaapia argillacea MUCL 33604</name>
    <dbReference type="NCBI Taxonomy" id="933084"/>
    <lineage>
        <taxon>Eukaryota</taxon>
        <taxon>Fungi</taxon>
        <taxon>Dikarya</taxon>
        <taxon>Basidiomycota</taxon>
        <taxon>Agaricomycotina</taxon>
        <taxon>Agaricomycetes</taxon>
        <taxon>Agaricomycetidae</taxon>
        <taxon>Jaapiales</taxon>
        <taxon>Jaapiaceae</taxon>
        <taxon>Jaapia</taxon>
    </lineage>
</organism>
<evidence type="ECO:0000313" key="1">
    <source>
        <dbReference type="EMBL" id="KDQ49320.1"/>
    </source>
</evidence>
<sequence length="146" mass="16986">MHSHSTILLPSIRKDDRDPLQNYTEFVPQLVTLLGVSPPSQTTTNPSIPPPNHTHLTTFRYPPLHTVQTTDLSFEYDNVEIRLLPRFSVVFRCRPQTRRRCNFRNDLTTRTSTLPVPRHDRTYVPLFSMARSVIRGWVGRMKDDAM</sequence>
<name>A0A067P653_9AGAM</name>
<evidence type="ECO:0000313" key="2">
    <source>
        <dbReference type="Proteomes" id="UP000027265"/>
    </source>
</evidence>
<dbReference type="EMBL" id="KL197789">
    <property type="protein sequence ID" value="KDQ49320.1"/>
    <property type="molecule type" value="Genomic_DNA"/>
</dbReference>
<dbReference type="Proteomes" id="UP000027265">
    <property type="component" value="Unassembled WGS sequence"/>
</dbReference>
<proteinExistence type="predicted"/>